<dbReference type="GO" id="GO:0016747">
    <property type="term" value="F:acyltransferase activity, transferring groups other than amino-acyl groups"/>
    <property type="evidence" value="ECO:0007669"/>
    <property type="project" value="InterPro"/>
</dbReference>
<dbReference type="AlphaFoldDB" id="A0A327MVT4"/>
<gene>
    <name evidence="2" type="ORF">DOZ80_21120</name>
</gene>
<dbReference type="NCBIfam" id="NF040501">
    <property type="entry name" value="resist_ArsN2"/>
    <property type="match status" value="1"/>
</dbReference>
<dbReference type="InterPro" id="IPR016181">
    <property type="entry name" value="Acyl_CoA_acyltransferase"/>
</dbReference>
<comment type="caution">
    <text evidence="2">The sequence shown here is derived from an EMBL/GenBank/DDBJ whole genome shotgun (WGS) entry which is preliminary data.</text>
</comment>
<dbReference type="Pfam" id="PF00583">
    <property type="entry name" value="Acetyltransf_1"/>
    <property type="match status" value="1"/>
</dbReference>
<dbReference type="SUPFAM" id="SSF55729">
    <property type="entry name" value="Acyl-CoA N-acyltransferases (Nat)"/>
    <property type="match status" value="1"/>
</dbReference>
<dbReference type="Proteomes" id="UP000249493">
    <property type="component" value="Unassembled WGS sequence"/>
</dbReference>
<dbReference type="EMBL" id="QLIN01000010">
    <property type="protein sequence ID" value="RAI66533.1"/>
    <property type="molecule type" value="Genomic_DNA"/>
</dbReference>
<evidence type="ECO:0000313" key="2">
    <source>
        <dbReference type="EMBL" id="RAI66533.1"/>
    </source>
</evidence>
<dbReference type="InterPro" id="IPR000182">
    <property type="entry name" value="GNAT_dom"/>
</dbReference>
<dbReference type="CDD" id="cd04301">
    <property type="entry name" value="NAT_SF"/>
    <property type="match status" value="1"/>
</dbReference>
<reference evidence="2 3" key="1">
    <citation type="submission" date="2018-06" db="EMBL/GenBank/DDBJ databases">
        <authorList>
            <person name="Zhirakovskaya E."/>
        </authorList>
    </citation>
    <scope>NUCLEOTIDE SEQUENCE [LARGE SCALE GENOMIC DNA]</scope>
    <source>
        <strain evidence="2 3">LY3</strain>
    </source>
</reference>
<organism evidence="2 3">
    <name type="scientific">Pseudomonas fluorescens</name>
    <dbReference type="NCBI Taxonomy" id="294"/>
    <lineage>
        <taxon>Bacteria</taxon>
        <taxon>Pseudomonadati</taxon>
        <taxon>Pseudomonadota</taxon>
        <taxon>Gammaproteobacteria</taxon>
        <taxon>Pseudomonadales</taxon>
        <taxon>Pseudomonadaceae</taxon>
        <taxon>Pseudomonas</taxon>
    </lineage>
</organism>
<protein>
    <submittedName>
        <fullName evidence="2">Tyrosine protein phosphatase</fullName>
    </submittedName>
</protein>
<dbReference type="PROSITE" id="PS51186">
    <property type="entry name" value="GNAT"/>
    <property type="match status" value="1"/>
</dbReference>
<evidence type="ECO:0000259" key="1">
    <source>
        <dbReference type="PROSITE" id="PS51186"/>
    </source>
</evidence>
<evidence type="ECO:0000313" key="3">
    <source>
        <dbReference type="Proteomes" id="UP000249493"/>
    </source>
</evidence>
<sequence length="149" mass="16031">MQMIEVGASGLNQLRASLSQAGLPYDDVSDPGRQFYRFDVDGTLVAYGGLEGTGPDLLLRSMVVCEEHRGAGLGKAVLAELEQYAVSQGAVRLHLLTHSAVNFFAANGYEMLDRNKAPVAITQTAQFKHLCPSSASYLRKTLSVPLCAE</sequence>
<dbReference type="Gene3D" id="3.40.630.30">
    <property type="match status" value="1"/>
</dbReference>
<feature type="domain" description="N-acetyltransferase" evidence="1">
    <location>
        <begin position="1"/>
        <end position="143"/>
    </location>
</feature>
<name>A0A327MVT4_PSEFL</name>
<accession>A0A327MVT4</accession>
<proteinExistence type="predicted"/>